<keyword evidence="8" id="KW-0624">Polysaccharide degradation</keyword>
<keyword evidence="9" id="KW-0472">Membrane</keyword>
<keyword evidence="6" id="KW-0336">GPI-anchor</keyword>
<evidence type="ECO:0000256" key="10">
    <source>
        <dbReference type="ARBA" id="ARBA00023288"/>
    </source>
</evidence>
<sequence>MLVAMRRTATLLSALGLTAQLSSAAYTLQDDYSGSGFFDGFSFFTDTDPTNGFVDYVDEATAQSNGYISTSGDSVYMGVDHTNVAGSSGRQSVRISSDATYNHGLFILDLEHMPGGICGTWPAFWLVGADWPNNGEIDIIEGVNQQSGNDMTLHTSDGCSISSSSDFTGSMTTDNCYVYAAGQSSNAGCGITDPDATSYGTAFNANGGGVFATEWTSDAISIWFFERGSIPDDIDSGNPDPDSWGSPVARFQGDCDIDSHFDGLQIIFDTTFCGDWAGNVWGSGSCASVASSCSSYVANNPGAFVDAYWSINSLKVYQDDGDSTVAGVVDYGDDDDEDEDDDQDDGDDDSDDDDDDDDDSDSDDDSDDDGDDDDDDDDDEDSRPWRGGRNHHGPMLNASTSTSSFPSPSFVKKARWEPRNYMAGMIF</sequence>
<organism evidence="15 16">
    <name type="scientific">Aspergillus phoenicis ATCC 13157</name>
    <dbReference type="NCBI Taxonomy" id="1353007"/>
    <lineage>
        <taxon>Eukaryota</taxon>
        <taxon>Fungi</taxon>
        <taxon>Dikarya</taxon>
        <taxon>Ascomycota</taxon>
        <taxon>Pezizomycotina</taxon>
        <taxon>Eurotiomycetes</taxon>
        <taxon>Eurotiomycetidae</taxon>
        <taxon>Eurotiales</taxon>
        <taxon>Aspergillaceae</taxon>
        <taxon>Aspergillus</taxon>
    </lineage>
</organism>
<dbReference type="EC" id="3.2.1.6" evidence="4"/>
<protein>
    <recommendedName>
        <fullName evidence="4">endo-1,3(4)-beta-glucanase</fullName>
        <ecNumber evidence="4">3.2.1.6</ecNumber>
    </recommendedName>
</protein>
<dbReference type="Pfam" id="PF26113">
    <property type="entry name" value="GH16_XgeA"/>
    <property type="match status" value="1"/>
</dbReference>
<keyword evidence="5" id="KW-1003">Cell membrane</keyword>
<dbReference type="GO" id="GO:0098552">
    <property type="term" value="C:side of membrane"/>
    <property type="evidence" value="ECO:0007669"/>
    <property type="project" value="UniProtKB-KW"/>
</dbReference>
<keyword evidence="11" id="KW-0326">Glycosidase</keyword>
<keyword evidence="13" id="KW-0732">Signal</keyword>
<evidence type="ECO:0000256" key="8">
    <source>
        <dbReference type="ARBA" id="ARBA00023001"/>
    </source>
</evidence>
<dbReference type="PANTHER" id="PTHR10963:SF24">
    <property type="entry name" value="GLYCOSIDASE C21B10.07-RELATED"/>
    <property type="match status" value="1"/>
</dbReference>
<feature type="compositionally biased region" description="Acidic residues" evidence="12">
    <location>
        <begin position="331"/>
        <end position="381"/>
    </location>
</feature>
<dbReference type="PROSITE" id="PS51762">
    <property type="entry name" value="GH16_2"/>
    <property type="match status" value="1"/>
</dbReference>
<evidence type="ECO:0000256" key="13">
    <source>
        <dbReference type="SAM" id="SignalP"/>
    </source>
</evidence>
<dbReference type="CDD" id="cd02181">
    <property type="entry name" value="GH16_fungal_Lam16A_glucanase"/>
    <property type="match status" value="1"/>
</dbReference>
<evidence type="ECO:0000256" key="9">
    <source>
        <dbReference type="ARBA" id="ARBA00023136"/>
    </source>
</evidence>
<accession>A0A370PVN4</accession>
<evidence type="ECO:0000256" key="5">
    <source>
        <dbReference type="ARBA" id="ARBA00022475"/>
    </source>
</evidence>
<evidence type="ECO:0000256" key="1">
    <source>
        <dbReference type="ARBA" id="ARBA00000124"/>
    </source>
</evidence>
<feature type="compositionally biased region" description="Low complexity" evidence="12">
    <location>
        <begin position="399"/>
        <end position="410"/>
    </location>
</feature>
<gene>
    <name evidence="15" type="ORF">M752DRAFT_262572</name>
</gene>
<dbReference type="InterPro" id="IPR050546">
    <property type="entry name" value="Glycosyl_Hydrlase_16"/>
</dbReference>
<evidence type="ECO:0000256" key="11">
    <source>
        <dbReference type="ARBA" id="ARBA00023295"/>
    </source>
</evidence>
<dbReference type="Gene3D" id="2.60.120.200">
    <property type="match status" value="1"/>
</dbReference>
<evidence type="ECO:0000256" key="4">
    <source>
        <dbReference type="ARBA" id="ARBA00012599"/>
    </source>
</evidence>
<keyword evidence="6" id="KW-0325">Glycoprotein</keyword>
<dbReference type="InterPro" id="IPR000757">
    <property type="entry name" value="Beta-glucanase-like"/>
</dbReference>
<proteinExistence type="inferred from homology"/>
<evidence type="ECO:0000256" key="12">
    <source>
        <dbReference type="SAM" id="MobiDB-lite"/>
    </source>
</evidence>
<dbReference type="Proteomes" id="UP000254937">
    <property type="component" value="Unassembled WGS sequence"/>
</dbReference>
<dbReference type="EMBL" id="KZ851846">
    <property type="protein sequence ID" value="RDK46251.1"/>
    <property type="molecule type" value="Genomic_DNA"/>
</dbReference>
<comment type="similarity">
    <text evidence="3">Belongs to the glycosyl hydrolase 16 family.</text>
</comment>
<keyword evidence="8" id="KW-0119">Carbohydrate metabolism</keyword>
<dbReference type="GO" id="GO:0052861">
    <property type="term" value="F:endo-1,3(4)-beta-glucanase activity"/>
    <property type="evidence" value="ECO:0007669"/>
    <property type="project" value="UniProtKB-EC"/>
</dbReference>
<dbReference type="SUPFAM" id="SSF49899">
    <property type="entry name" value="Concanavalin A-like lectins/glucanases"/>
    <property type="match status" value="1"/>
</dbReference>
<comment type="catalytic activity">
    <reaction evidence="1">
        <text>Endohydrolysis of (1-&gt;3)- or (1-&gt;4)-linkages in beta-D-glucans when the glucose residue whose reducing group is involved in the linkage to be hydrolyzed is itself substituted at C-3.</text>
        <dbReference type="EC" id="3.2.1.6"/>
    </reaction>
</comment>
<keyword evidence="7" id="KW-0378">Hydrolase</keyword>
<evidence type="ECO:0000256" key="6">
    <source>
        <dbReference type="ARBA" id="ARBA00022622"/>
    </source>
</evidence>
<dbReference type="AlphaFoldDB" id="A0A370PVN4"/>
<keyword evidence="8" id="KW-0136">Cellulose degradation</keyword>
<evidence type="ECO:0000256" key="2">
    <source>
        <dbReference type="ARBA" id="ARBA00004609"/>
    </source>
</evidence>
<evidence type="ECO:0000313" key="15">
    <source>
        <dbReference type="EMBL" id="RDK46251.1"/>
    </source>
</evidence>
<reference evidence="15 16" key="1">
    <citation type="submission" date="2018-07" db="EMBL/GenBank/DDBJ databases">
        <title>Section-level genome sequencing of Aspergillus section Nigri to investigate inter- and intra-species variation.</title>
        <authorList>
            <consortium name="DOE Joint Genome Institute"/>
            <person name="Vesth T.C."/>
            <person name="Nybo J.L."/>
            <person name="Theobald S."/>
            <person name="Frisvad J.C."/>
            <person name="Larsen T.O."/>
            <person name="Nielsen K.F."/>
            <person name="Hoof J.B."/>
            <person name="Brandl J."/>
            <person name="Salamov A."/>
            <person name="Riley R."/>
            <person name="Gladden J.M."/>
            <person name="Phatale P."/>
            <person name="Nielsen M.T."/>
            <person name="Lyhne E.K."/>
            <person name="Kogle M.E."/>
            <person name="Strasser K."/>
            <person name="McDonnell E."/>
            <person name="Barry K."/>
            <person name="Clum A."/>
            <person name="Chen C."/>
            <person name="Nolan M."/>
            <person name="Sandor L."/>
            <person name="Kuo A."/>
            <person name="Lipzen A."/>
            <person name="Hainaut M."/>
            <person name="Drula E."/>
            <person name="Tsang A."/>
            <person name="Magnuson J.K."/>
            <person name="Henrissat B."/>
            <person name="Wiebenga A."/>
            <person name="Simmons B.A."/>
            <person name="Makela M.R."/>
            <person name="De vries R.P."/>
            <person name="Grigoriev I.V."/>
            <person name="Mortensen U.H."/>
            <person name="Baker S.E."/>
            <person name="Andersen M.R."/>
        </authorList>
    </citation>
    <scope>NUCLEOTIDE SEQUENCE [LARGE SCALE GENOMIC DNA]</scope>
    <source>
        <strain evidence="15 16">ATCC 13157</strain>
    </source>
</reference>
<dbReference type="FunFam" id="2.60.120.200:FF:000114">
    <property type="entry name" value="Probable endo-1,3(4)-beta-glucanase NFIA_089530"/>
    <property type="match status" value="1"/>
</dbReference>
<feature type="chain" id="PRO_5016951425" description="endo-1,3(4)-beta-glucanase" evidence="13">
    <location>
        <begin position="25"/>
        <end position="427"/>
    </location>
</feature>
<dbReference type="PANTHER" id="PTHR10963">
    <property type="entry name" value="GLYCOSYL HYDROLASE-RELATED"/>
    <property type="match status" value="1"/>
</dbReference>
<evidence type="ECO:0000256" key="3">
    <source>
        <dbReference type="ARBA" id="ARBA00006865"/>
    </source>
</evidence>
<dbReference type="GO" id="GO:0030245">
    <property type="term" value="P:cellulose catabolic process"/>
    <property type="evidence" value="ECO:0007669"/>
    <property type="project" value="UniProtKB-KW"/>
</dbReference>
<dbReference type="GO" id="GO:0005886">
    <property type="term" value="C:plasma membrane"/>
    <property type="evidence" value="ECO:0007669"/>
    <property type="project" value="UniProtKB-SubCell"/>
</dbReference>
<keyword evidence="10" id="KW-0449">Lipoprotein</keyword>
<evidence type="ECO:0000313" key="16">
    <source>
        <dbReference type="Proteomes" id="UP000254937"/>
    </source>
</evidence>
<comment type="subcellular location">
    <subcellularLocation>
        <location evidence="2">Cell membrane</location>
        <topology evidence="2">Lipid-anchor</topology>
        <topology evidence="2">GPI-anchor</topology>
    </subcellularLocation>
</comment>
<name>A0A370PVN4_ASPPH</name>
<feature type="domain" description="GH16" evidence="14">
    <location>
        <begin position="21"/>
        <end position="285"/>
    </location>
</feature>
<evidence type="ECO:0000259" key="14">
    <source>
        <dbReference type="PROSITE" id="PS51762"/>
    </source>
</evidence>
<feature type="region of interest" description="Disordered" evidence="12">
    <location>
        <begin position="323"/>
        <end position="413"/>
    </location>
</feature>
<keyword evidence="16" id="KW-1185">Reference proteome</keyword>
<feature type="signal peptide" evidence="13">
    <location>
        <begin position="1"/>
        <end position="24"/>
    </location>
</feature>
<evidence type="ECO:0000256" key="7">
    <source>
        <dbReference type="ARBA" id="ARBA00022801"/>
    </source>
</evidence>
<dbReference type="InterPro" id="IPR013320">
    <property type="entry name" value="ConA-like_dom_sf"/>
</dbReference>